<feature type="DNA-binding region" description="HMG box" evidence="3">
    <location>
        <begin position="231"/>
        <end position="302"/>
    </location>
</feature>
<evidence type="ECO:0000256" key="4">
    <source>
        <dbReference type="SAM" id="Coils"/>
    </source>
</evidence>
<comment type="caution">
    <text evidence="7">The sequence shown here is derived from an EMBL/GenBank/DDBJ whole genome shotgun (WGS) entry which is preliminary data.</text>
</comment>
<feature type="compositionally biased region" description="Polar residues" evidence="5">
    <location>
        <begin position="1"/>
        <end position="14"/>
    </location>
</feature>
<feature type="compositionally biased region" description="Polar residues" evidence="5">
    <location>
        <begin position="25"/>
        <end position="34"/>
    </location>
</feature>
<keyword evidence="3" id="KW-0238">DNA-binding</keyword>
<sequence>MAPQSGESCISESSPLPCVPDRLHSSSPSCTVDSARSFLPRGQPQGQPQEHYRLPLPMAVVIMPLKRKFAEVDAPPTAVPPSLPPSVEEAYRRKCVQLKNRTNEVEDANDAARLRLARIKRQVEKLRIERAFLLEQLAKRTSTNVEDSEGSPSPPPTLAEFRSELDANPRKPKDKPLRIKKGHRKSAANDAESKPGTSKDPASPNSGSQSHPPEGRSKDGKSAANGVGKPSKNPRSAFEAYCLEARPALKAKNKDEDVNIEEELAREWENLPEAEKDEFRVKFEEESKNQQEKAGKDGSESKKKEDRGGDGKDDKPETQDEDVEMANYDTEDQETQVDKDGDD</sequence>
<dbReference type="GO" id="GO:0005634">
    <property type="term" value="C:nucleus"/>
    <property type="evidence" value="ECO:0007669"/>
    <property type="project" value="UniProtKB-SubCell"/>
</dbReference>
<feature type="coiled-coil region" evidence="4">
    <location>
        <begin position="102"/>
        <end position="136"/>
    </location>
</feature>
<evidence type="ECO:0000256" key="3">
    <source>
        <dbReference type="PROSITE-ProRule" id="PRU00267"/>
    </source>
</evidence>
<feature type="compositionally biased region" description="Acidic residues" evidence="5">
    <location>
        <begin position="319"/>
        <end position="335"/>
    </location>
</feature>
<feature type="domain" description="HMG box" evidence="6">
    <location>
        <begin position="231"/>
        <end position="302"/>
    </location>
</feature>
<reference evidence="7 8" key="1">
    <citation type="journal article" date="2016" name="Sci. Rep.">
        <title>Insights into Adaptations to a Near-Obligate Nematode Endoparasitic Lifestyle from the Finished Genome of Drechmeria coniospora.</title>
        <authorList>
            <person name="Zhang L."/>
            <person name="Zhou Z."/>
            <person name="Guo Q."/>
            <person name="Fokkens L."/>
            <person name="Miskei M."/>
            <person name="Pocsi I."/>
            <person name="Zhang W."/>
            <person name="Chen M."/>
            <person name="Wang L."/>
            <person name="Sun Y."/>
            <person name="Donzelli B.G."/>
            <person name="Gibson D.M."/>
            <person name="Nelson D.R."/>
            <person name="Luo J.G."/>
            <person name="Rep M."/>
            <person name="Liu H."/>
            <person name="Yang S."/>
            <person name="Wang J."/>
            <person name="Krasnoff S.B."/>
            <person name="Xu Y."/>
            <person name="Molnar I."/>
            <person name="Lin M."/>
        </authorList>
    </citation>
    <scope>NUCLEOTIDE SEQUENCE [LARGE SCALE GENOMIC DNA]</scope>
    <source>
        <strain evidence="7 8">ARSEF 6962</strain>
    </source>
</reference>
<accession>A0A151GKY0</accession>
<evidence type="ECO:0000256" key="1">
    <source>
        <dbReference type="ARBA" id="ARBA00004123"/>
    </source>
</evidence>
<gene>
    <name evidence="7" type="ORF">DCS_04773</name>
</gene>
<dbReference type="STRING" id="98403.A0A151GKY0"/>
<dbReference type="InterPro" id="IPR009071">
    <property type="entry name" value="HMG_box_dom"/>
</dbReference>
<evidence type="ECO:0000313" key="7">
    <source>
        <dbReference type="EMBL" id="KYK57760.1"/>
    </source>
</evidence>
<evidence type="ECO:0000256" key="2">
    <source>
        <dbReference type="ARBA" id="ARBA00023242"/>
    </source>
</evidence>
<evidence type="ECO:0000256" key="5">
    <source>
        <dbReference type="SAM" id="MobiDB-lite"/>
    </source>
</evidence>
<dbReference type="Proteomes" id="UP000076580">
    <property type="component" value="Chromosome 02"/>
</dbReference>
<dbReference type="RefSeq" id="XP_040657112.1">
    <property type="nucleotide sequence ID" value="XM_040802079.1"/>
</dbReference>
<dbReference type="PROSITE" id="PS50118">
    <property type="entry name" value="HMG_BOX_2"/>
    <property type="match status" value="1"/>
</dbReference>
<dbReference type="CDD" id="cd00084">
    <property type="entry name" value="HMG-box_SF"/>
    <property type="match status" value="1"/>
</dbReference>
<dbReference type="AlphaFoldDB" id="A0A151GKY0"/>
<dbReference type="InterPro" id="IPR056513">
    <property type="entry name" value="INO80F"/>
</dbReference>
<dbReference type="InParanoid" id="A0A151GKY0"/>
<feature type="region of interest" description="Disordered" evidence="5">
    <location>
        <begin position="1"/>
        <end position="51"/>
    </location>
</feature>
<feature type="compositionally biased region" description="Basic and acidic residues" evidence="5">
    <location>
        <begin position="265"/>
        <end position="318"/>
    </location>
</feature>
<dbReference type="GeneID" id="63717416"/>
<dbReference type="EMBL" id="LAYC01000002">
    <property type="protein sequence ID" value="KYK57760.1"/>
    <property type="molecule type" value="Genomic_DNA"/>
</dbReference>
<evidence type="ECO:0000259" key="6">
    <source>
        <dbReference type="PROSITE" id="PS50118"/>
    </source>
</evidence>
<evidence type="ECO:0000313" key="8">
    <source>
        <dbReference type="Proteomes" id="UP000076580"/>
    </source>
</evidence>
<dbReference type="Pfam" id="PF00505">
    <property type="entry name" value="HMG_box"/>
    <property type="match status" value="1"/>
</dbReference>
<dbReference type="FunCoup" id="A0A151GKY0">
    <property type="interactions" value="111"/>
</dbReference>
<feature type="region of interest" description="Disordered" evidence="5">
    <location>
        <begin position="265"/>
        <end position="343"/>
    </location>
</feature>
<dbReference type="GO" id="GO:0003677">
    <property type="term" value="F:DNA binding"/>
    <property type="evidence" value="ECO:0007669"/>
    <property type="project" value="UniProtKB-UniRule"/>
</dbReference>
<dbReference type="Gene3D" id="1.10.30.10">
    <property type="entry name" value="High mobility group box domain"/>
    <property type="match status" value="1"/>
</dbReference>
<protein>
    <submittedName>
        <fullName evidence="7">HMG box protein</fullName>
    </submittedName>
</protein>
<keyword evidence="2 3" id="KW-0539">Nucleus</keyword>
<proteinExistence type="predicted"/>
<dbReference type="Pfam" id="PF24245">
    <property type="entry name" value="INO80F"/>
    <property type="match status" value="1"/>
</dbReference>
<dbReference type="SUPFAM" id="SSF47095">
    <property type="entry name" value="HMG-box"/>
    <property type="match status" value="1"/>
</dbReference>
<feature type="region of interest" description="Disordered" evidence="5">
    <location>
        <begin position="140"/>
        <end position="235"/>
    </location>
</feature>
<dbReference type="InterPro" id="IPR036910">
    <property type="entry name" value="HMG_box_dom_sf"/>
</dbReference>
<keyword evidence="4" id="KW-0175">Coiled coil</keyword>
<organism evidence="7 8">
    <name type="scientific">Drechmeria coniospora</name>
    <name type="common">Nematophagous fungus</name>
    <name type="synonym">Meria coniospora</name>
    <dbReference type="NCBI Taxonomy" id="98403"/>
    <lineage>
        <taxon>Eukaryota</taxon>
        <taxon>Fungi</taxon>
        <taxon>Dikarya</taxon>
        <taxon>Ascomycota</taxon>
        <taxon>Pezizomycotina</taxon>
        <taxon>Sordariomycetes</taxon>
        <taxon>Hypocreomycetidae</taxon>
        <taxon>Hypocreales</taxon>
        <taxon>Ophiocordycipitaceae</taxon>
        <taxon>Drechmeria</taxon>
    </lineage>
</organism>
<feature type="compositionally biased region" description="Basic and acidic residues" evidence="5">
    <location>
        <begin position="161"/>
        <end position="177"/>
    </location>
</feature>
<comment type="subcellular location">
    <subcellularLocation>
        <location evidence="1">Nucleus</location>
    </subcellularLocation>
</comment>
<keyword evidence="8" id="KW-1185">Reference proteome</keyword>
<name>A0A151GKY0_DRECN</name>